<proteinExistence type="predicted"/>
<comment type="caution">
    <text evidence="1">The sequence shown here is derived from an EMBL/GenBank/DDBJ whole genome shotgun (WGS) entry which is preliminary data.</text>
</comment>
<organism evidence="1 2">
    <name type="scientific">Aeromonas caviae</name>
    <name type="common">Aeromonas punctata</name>
    <dbReference type="NCBI Taxonomy" id="648"/>
    <lineage>
        <taxon>Bacteria</taxon>
        <taxon>Pseudomonadati</taxon>
        <taxon>Pseudomonadota</taxon>
        <taxon>Gammaproteobacteria</taxon>
        <taxon>Aeromonadales</taxon>
        <taxon>Aeromonadaceae</taxon>
        <taxon>Aeromonas</taxon>
    </lineage>
</organism>
<evidence type="ECO:0000313" key="2">
    <source>
        <dbReference type="Proteomes" id="UP000737420"/>
    </source>
</evidence>
<accession>A0ABD0BIE8</accession>
<evidence type="ECO:0000313" key="1">
    <source>
        <dbReference type="EMBL" id="GJB94367.1"/>
    </source>
</evidence>
<dbReference type="EMBL" id="BPOP01000103">
    <property type="protein sequence ID" value="GJB94367.1"/>
    <property type="molecule type" value="Genomic_DNA"/>
</dbReference>
<dbReference type="AlphaFoldDB" id="A0ABD0BIE8"/>
<protein>
    <submittedName>
        <fullName evidence="1">Uncharacterized protein</fullName>
    </submittedName>
</protein>
<dbReference type="Proteomes" id="UP000737420">
    <property type="component" value="Unassembled WGS sequence"/>
</dbReference>
<sequence>MLAKRVPLGLRSGTGTNVITKPIAITVQGVNIDNGGNDGGDNDGCSGSTGPLSQLTLVSFGLVRRCCPNRCSLNGTN</sequence>
<name>A0ABD0BIE8_AERCA</name>
<reference evidence="1 2" key="1">
    <citation type="submission" date="2021-07" db="EMBL/GenBank/DDBJ databases">
        <title>Draft genome sequence of carbapenem-resistant Aeromonas spp. in Japan.</title>
        <authorList>
            <person name="Maehana S."/>
            <person name="Suzuki M."/>
            <person name="Kitasato H."/>
        </authorList>
    </citation>
    <scope>NUCLEOTIDE SEQUENCE [LARGE SCALE GENOMIC DNA]</scope>
    <source>
        <strain evidence="1 2">KAM382</strain>
    </source>
</reference>
<gene>
    <name evidence="1" type="ORF">KAM382_44280</name>
</gene>